<gene>
    <name evidence="1" type="ORF">AALO17_25390</name>
</gene>
<accession>A0A140DYE6</accession>
<dbReference type="EMBL" id="CP011391">
    <property type="protein sequence ID" value="AMK55673.1"/>
    <property type="molecule type" value="Genomic_DNA"/>
</dbReference>
<name>A0A140DYE6_9FIRM</name>
<evidence type="ECO:0000313" key="2">
    <source>
        <dbReference type="Proteomes" id="UP000069771"/>
    </source>
</evidence>
<keyword evidence="2" id="KW-1185">Reference proteome</keyword>
<reference evidence="1 2" key="1">
    <citation type="journal article" date="2016" name="Gut Pathog.">
        <title>Whole genome sequencing of "Faecalibaculum rodentium" ALO17, isolated from C57BL/6J laboratory mouse feces.</title>
        <authorList>
            <person name="Lim S."/>
            <person name="Chang D.H."/>
            <person name="Ahn S."/>
            <person name="Kim B.C."/>
        </authorList>
    </citation>
    <scope>NUCLEOTIDE SEQUENCE [LARGE SCALE GENOMIC DNA]</scope>
    <source>
        <strain evidence="1 2">Alo17</strain>
    </source>
</reference>
<dbReference type="Proteomes" id="UP000069771">
    <property type="component" value="Chromosome"/>
</dbReference>
<dbReference type="KEGG" id="fro:AALO17_25390"/>
<protein>
    <submittedName>
        <fullName evidence="1">Uncharacterized protein</fullName>
    </submittedName>
</protein>
<sequence length="38" mass="4454">MKQRFLILTLRALTAEQGIITLRNLYVMKSFTESTRPI</sequence>
<organism evidence="1 2">
    <name type="scientific">Faecalibaculum rodentium</name>
    <dbReference type="NCBI Taxonomy" id="1702221"/>
    <lineage>
        <taxon>Bacteria</taxon>
        <taxon>Bacillati</taxon>
        <taxon>Bacillota</taxon>
        <taxon>Erysipelotrichia</taxon>
        <taxon>Erysipelotrichales</taxon>
        <taxon>Erysipelotrichaceae</taxon>
        <taxon>Faecalibaculum</taxon>
    </lineage>
</organism>
<dbReference type="AlphaFoldDB" id="A0A140DYE6"/>
<proteinExistence type="predicted"/>
<evidence type="ECO:0000313" key="1">
    <source>
        <dbReference type="EMBL" id="AMK55673.1"/>
    </source>
</evidence>